<evidence type="ECO:0000313" key="5">
    <source>
        <dbReference type="Proteomes" id="UP000246352"/>
    </source>
</evidence>
<dbReference type="Gene3D" id="3.20.20.70">
    <property type="entry name" value="Aldolase class I"/>
    <property type="match status" value="1"/>
</dbReference>
<keyword evidence="2" id="KW-0784">Thiamine biosynthesis</keyword>
<dbReference type="Proteomes" id="UP000246352">
    <property type="component" value="Unassembled WGS sequence"/>
</dbReference>
<evidence type="ECO:0000256" key="1">
    <source>
        <dbReference type="ARBA" id="ARBA00004948"/>
    </source>
</evidence>
<evidence type="ECO:0000313" key="4">
    <source>
        <dbReference type="EMBL" id="PWV97252.1"/>
    </source>
</evidence>
<evidence type="ECO:0000256" key="2">
    <source>
        <dbReference type="ARBA" id="ARBA00022977"/>
    </source>
</evidence>
<protein>
    <submittedName>
        <fullName evidence="4">Thiamine-phosphate diphosphorylase</fullName>
    </submittedName>
</protein>
<dbReference type="GO" id="GO:0009228">
    <property type="term" value="P:thiamine biosynthetic process"/>
    <property type="evidence" value="ECO:0007669"/>
    <property type="project" value="UniProtKB-KW"/>
</dbReference>
<dbReference type="InterPro" id="IPR036206">
    <property type="entry name" value="ThiamineP_synth_sf"/>
</dbReference>
<dbReference type="PANTHER" id="PTHR20857">
    <property type="entry name" value="THIAMINE-PHOSPHATE PYROPHOSPHORYLASE"/>
    <property type="match status" value="1"/>
</dbReference>
<comment type="pathway">
    <text evidence="1">Cofactor biosynthesis; thiamine diphosphate biosynthesis.</text>
</comment>
<dbReference type="SUPFAM" id="SSF51391">
    <property type="entry name" value="Thiamin phosphate synthase"/>
    <property type="match status" value="1"/>
</dbReference>
<dbReference type="InterPro" id="IPR022998">
    <property type="entry name" value="ThiamineP_synth_TenI"/>
</dbReference>
<reference evidence="4 5" key="1">
    <citation type="submission" date="2018-05" db="EMBL/GenBank/DDBJ databases">
        <title>Genomic Encyclopedia of Type Strains, Phase IV (KMG-IV): sequencing the most valuable type-strain genomes for metagenomic binning, comparative biology and taxonomic classification.</title>
        <authorList>
            <person name="Goeker M."/>
        </authorList>
    </citation>
    <scope>NUCLEOTIDE SEQUENCE [LARGE SCALE GENOMIC DNA]</scope>
    <source>
        <strain evidence="4 5">DSM 16791</strain>
    </source>
</reference>
<name>A0A317PDI7_9HYPH</name>
<gene>
    <name evidence="4" type="ORF">DFR52_107166</name>
</gene>
<dbReference type="CDD" id="cd00564">
    <property type="entry name" value="TMP_TenI"/>
    <property type="match status" value="1"/>
</dbReference>
<sequence>MSTHQNRCRLVLIAPDIADADQLAGILKAALAGGDVATVILAQRKMDEQSFQKACEAAMPVIHAAGAAVLVAGDSRIVGRVRADGLHVEGNAAAVAEAVERYAPGIMVGGGNARDRHTALAIGESQPDYVFFGGLDGDIKPEPHSKNLALAEWWADIIAIPCVLMGGSDPSHALEMAETGAEFIAFGKAVFDTPEEAGRIVAEINAALDEKAPRFDR</sequence>
<evidence type="ECO:0000259" key="3">
    <source>
        <dbReference type="Pfam" id="PF02581"/>
    </source>
</evidence>
<dbReference type="PANTHER" id="PTHR20857:SF15">
    <property type="entry name" value="THIAMINE-PHOSPHATE SYNTHASE"/>
    <property type="match status" value="1"/>
</dbReference>
<dbReference type="AlphaFoldDB" id="A0A317PDI7"/>
<dbReference type="GO" id="GO:0005737">
    <property type="term" value="C:cytoplasm"/>
    <property type="evidence" value="ECO:0007669"/>
    <property type="project" value="TreeGrafter"/>
</dbReference>
<comment type="caution">
    <text evidence="4">The sequence shown here is derived from an EMBL/GenBank/DDBJ whole genome shotgun (WGS) entry which is preliminary data.</text>
</comment>
<keyword evidence="5" id="KW-1185">Reference proteome</keyword>
<dbReference type="OrthoDB" id="7159061at2"/>
<dbReference type="Pfam" id="PF02581">
    <property type="entry name" value="TMP-TENI"/>
    <property type="match status" value="1"/>
</dbReference>
<dbReference type="EMBL" id="QGTR01000007">
    <property type="protein sequence ID" value="PWV97252.1"/>
    <property type="molecule type" value="Genomic_DNA"/>
</dbReference>
<dbReference type="RefSeq" id="WP_110034307.1">
    <property type="nucleotide sequence ID" value="NZ_QGTR01000007.1"/>
</dbReference>
<dbReference type="NCBIfam" id="NF005080">
    <property type="entry name" value="PRK06512.1"/>
    <property type="match status" value="1"/>
</dbReference>
<accession>A0A317PDI7</accession>
<feature type="domain" description="Thiamine phosphate synthase/TenI" evidence="3">
    <location>
        <begin position="10"/>
        <end position="189"/>
    </location>
</feature>
<proteinExistence type="predicted"/>
<dbReference type="GO" id="GO:0004789">
    <property type="term" value="F:thiamine-phosphate diphosphorylase activity"/>
    <property type="evidence" value="ECO:0007669"/>
    <property type="project" value="TreeGrafter"/>
</dbReference>
<organism evidence="4 5">
    <name type="scientific">Hoeflea marina</name>
    <dbReference type="NCBI Taxonomy" id="274592"/>
    <lineage>
        <taxon>Bacteria</taxon>
        <taxon>Pseudomonadati</taxon>
        <taxon>Pseudomonadota</taxon>
        <taxon>Alphaproteobacteria</taxon>
        <taxon>Hyphomicrobiales</taxon>
        <taxon>Rhizobiaceae</taxon>
        <taxon>Hoeflea</taxon>
    </lineage>
</organism>
<dbReference type="InterPro" id="IPR013785">
    <property type="entry name" value="Aldolase_TIM"/>
</dbReference>